<dbReference type="RefSeq" id="WP_165299112.1">
    <property type="nucleotide sequence ID" value="NZ_JAAKZZ010000115.1"/>
</dbReference>
<keyword evidence="2" id="KW-1185">Reference proteome</keyword>
<dbReference type="EMBL" id="JAAKZZ010000115">
    <property type="protein sequence ID" value="NGO69422.1"/>
    <property type="molecule type" value="Genomic_DNA"/>
</dbReference>
<evidence type="ECO:0000313" key="1">
    <source>
        <dbReference type="EMBL" id="NGO69422.1"/>
    </source>
</evidence>
<dbReference type="InterPro" id="IPR008792">
    <property type="entry name" value="PQQD"/>
</dbReference>
<comment type="caution">
    <text evidence="1">The sequence shown here is derived from an EMBL/GenBank/DDBJ whole genome shotgun (WGS) entry which is preliminary data.</text>
</comment>
<reference evidence="1 2" key="1">
    <citation type="submission" date="2020-02" db="EMBL/GenBank/DDBJ databases">
        <title>Whole-genome analyses of novel actinobacteria.</title>
        <authorList>
            <person name="Sahin N."/>
            <person name="Tatar D."/>
        </authorList>
    </citation>
    <scope>NUCLEOTIDE SEQUENCE [LARGE SCALE GENOMIC DNA]</scope>
    <source>
        <strain evidence="1 2">SB3404</strain>
    </source>
</reference>
<dbReference type="Pfam" id="PF05402">
    <property type="entry name" value="PqqD"/>
    <property type="match status" value="1"/>
</dbReference>
<protein>
    <recommendedName>
        <fullName evidence="3">PqqD family protein</fullName>
    </recommendedName>
</protein>
<evidence type="ECO:0008006" key="3">
    <source>
        <dbReference type="Google" id="ProtNLM"/>
    </source>
</evidence>
<dbReference type="Proteomes" id="UP000477722">
    <property type="component" value="Unassembled WGS sequence"/>
</dbReference>
<accession>A0A6G4WX38</accession>
<proteinExistence type="predicted"/>
<dbReference type="AlphaFoldDB" id="A0A6G4WX38"/>
<gene>
    <name evidence="1" type="ORF">G5C65_13880</name>
</gene>
<evidence type="ECO:0000313" key="2">
    <source>
        <dbReference type="Proteomes" id="UP000477722"/>
    </source>
</evidence>
<sequence length="96" mass="10613">MSDVRYSKSPGLRTRPVEAAGCLLVFTPERPKVHWLNLAGWYLFELSDGTGAEQLAAAYAEAVARQVPYDEAVRHARDCLADLAERGILTAERPAR</sequence>
<name>A0A6G4WX38_9ACTN</name>
<organism evidence="1 2">
    <name type="scientific">Streptomyces boncukensis</name>
    <dbReference type="NCBI Taxonomy" id="2711219"/>
    <lineage>
        <taxon>Bacteria</taxon>
        <taxon>Bacillati</taxon>
        <taxon>Actinomycetota</taxon>
        <taxon>Actinomycetes</taxon>
        <taxon>Kitasatosporales</taxon>
        <taxon>Streptomycetaceae</taxon>
        <taxon>Streptomyces</taxon>
    </lineage>
</organism>